<dbReference type="EMBL" id="JAAMPU010000106">
    <property type="protein sequence ID" value="NMH28692.1"/>
    <property type="molecule type" value="Genomic_DNA"/>
</dbReference>
<feature type="transmembrane region" description="Helical" evidence="1">
    <location>
        <begin position="12"/>
        <end position="36"/>
    </location>
</feature>
<sequence>MDNRKYNIFFHLHTVSGIVVSVVLFVIFFAGSFSFFRADFNDWQANRYSPADKYLHVDFDDTLASLDSAYSLQGRSIEISRPHAENQFVVNLEPTKDSLAPKKARTAHYLYIDPKTFKAETYEESYKIGEFLYRLHFFAQIPYPYGYYLSGFTALFFLFAIITGVLVHWKKIVSNFYVFRPKEKLKTLWTDAHTALGMIGLPFQFVYAVTGAFFMLNIFLVAPSVFTFYGGDQVKLYDELGYLHQKYEFTGKPIGTQLHFDDLIQKAERQFASFRIGSIHIENYGDSSQHILAEGSVPKSSRFNGLGEVVFDAGGNVVHKKDPYVSAGYLEMTKDLLYRIHYGDYAGYAIKSISFLFGIITCFVILSGVMLWLVARDKKNLDEKKRKFNNRVVHIYLAISLSMFPVIAATFIAVKLYPDAGMEFLYSFYFVGWLLLSLFFIWRKNNEFTTFYSLILGSLIGLCIPLANGLVTGNWFWKVLFSEFHPAFVDVFWIGISVIALTAGLKMTKKLPNQGTSSKF</sequence>
<protein>
    <submittedName>
        <fullName evidence="2">PepSY domain-containing protein</fullName>
    </submittedName>
</protein>
<keyword evidence="1" id="KW-0472">Membrane</keyword>
<dbReference type="PANTHER" id="PTHR34219">
    <property type="entry name" value="IRON-REGULATED INNER MEMBRANE PROTEIN-RELATED"/>
    <property type="match status" value="1"/>
</dbReference>
<organism evidence="2 3">
    <name type="scientific">Flavobacterium silvaticum</name>
    <dbReference type="NCBI Taxonomy" id="1852020"/>
    <lineage>
        <taxon>Bacteria</taxon>
        <taxon>Pseudomonadati</taxon>
        <taxon>Bacteroidota</taxon>
        <taxon>Flavobacteriia</taxon>
        <taxon>Flavobacteriales</taxon>
        <taxon>Flavobacteriaceae</taxon>
        <taxon>Flavobacterium</taxon>
    </lineage>
</organism>
<feature type="transmembrane region" description="Helical" evidence="1">
    <location>
        <begin position="145"/>
        <end position="167"/>
    </location>
</feature>
<evidence type="ECO:0000313" key="2">
    <source>
        <dbReference type="EMBL" id="NMH28692.1"/>
    </source>
</evidence>
<comment type="caution">
    <text evidence="2">The sequence shown here is derived from an EMBL/GenBank/DDBJ whole genome shotgun (WGS) entry which is preliminary data.</text>
</comment>
<dbReference type="InterPro" id="IPR005625">
    <property type="entry name" value="PepSY-ass_TM"/>
</dbReference>
<proteinExistence type="predicted"/>
<feature type="transmembrane region" description="Helical" evidence="1">
    <location>
        <begin position="205"/>
        <end position="229"/>
    </location>
</feature>
<feature type="transmembrane region" description="Helical" evidence="1">
    <location>
        <begin position="424"/>
        <end position="442"/>
    </location>
</feature>
<evidence type="ECO:0000256" key="1">
    <source>
        <dbReference type="SAM" id="Phobius"/>
    </source>
</evidence>
<evidence type="ECO:0000313" key="3">
    <source>
        <dbReference type="Proteomes" id="UP000712080"/>
    </source>
</evidence>
<name>A0A972JK24_9FLAO</name>
<dbReference type="PANTHER" id="PTHR34219:SF3">
    <property type="entry name" value="BLL7967 PROTEIN"/>
    <property type="match status" value="1"/>
</dbReference>
<dbReference type="Proteomes" id="UP000712080">
    <property type="component" value="Unassembled WGS sequence"/>
</dbReference>
<feature type="transmembrane region" description="Helical" evidence="1">
    <location>
        <begin position="395"/>
        <end position="418"/>
    </location>
</feature>
<dbReference type="AlphaFoldDB" id="A0A972JK24"/>
<dbReference type="RefSeq" id="WP_169527793.1">
    <property type="nucleotide sequence ID" value="NZ_JAAMPU010000106.1"/>
</dbReference>
<feature type="transmembrane region" description="Helical" evidence="1">
    <location>
        <begin position="353"/>
        <end position="374"/>
    </location>
</feature>
<reference evidence="2" key="1">
    <citation type="submission" date="2020-02" db="EMBL/GenBank/DDBJ databases">
        <title>Flavobacterium sp. genome.</title>
        <authorList>
            <person name="Jung H.S."/>
            <person name="Baek J.H."/>
            <person name="Jeon C.O."/>
        </authorList>
    </citation>
    <scope>NUCLEOTIDE SEQUENCE</scope>
    <source>
        <strain evidence="2">SE-s28</strain>
    </source>
</reference>
<accession>A0A972JK24</accession>
<feature type="transmembrane region" description="Helical" evidence="1">
    <location>
        <begin position="449"/>
        <end position="467"/>
    </location>
</feature>
<dbReference type="Pfam" id="PF03929">
    <property type="entry name" value="PepSY_TM"/>
    <property type="match status" value="1"/>
</dbReference>
<keyword evidence="1" id="KW-1133">Transmembrane helix</keyword>
<feature type="transmembrane region" description="Helical" evidence="1">
    <location>
        <begin position="487"/>
        <end position="505"/>
    </location>
</feature>
<gene>
    <name evidence="2" type="ORF">G6047_11675</name>
</gene>
<keyword evidence="3" id="KW-1185">Reference proteome</keyword>
<keyword evidence="1" id="KW-0812">Transmembrane</keyword>